<dbReference type="EMBL" id="JBHFPV010000002">
    <property type="protein sequence ID" value="MFH6603707.1"/>
    <property type="molecule type" value="Genomic_DNA"/>
</dbReference>
<organism evidence="1 2">
    <name type="scientific">Meishania litoralis</name>
    <dbReference type="NCBI Taxonomy" id="3434685"/>
    <lineage>
        <taxon>Bacteria</taxon>
        <taxon>Pseudomonadati</taxon>
        <taxon>Bacteroidota</taxon>
        <taxon>Flavobacteriia</taxon>
        <taxon>Flavobacteriales</taxon>
        <taxon>Flavobacteriaceae</taxon>
        <taxon>Meishania</taxon>
    </lineage>
</organism>
<comment type="caution">
    <text evidence="1">The sequence shown here is derived from an EMBL/GenBank/DDBJ whole genome shotgun (WGS) entry which is preliminary data.</text>
</comment>
<name>A0ACC7LNZ3_9FLAO</name>
<proteinExistence type="predicted"/>
<accession>A0ACC7LNZ3</accession>
<protein>
    <submittedName>
        <fullName evidence="1">Uncharacterized protein</fullName>
    </submittedName>
</protein>
<sequence>MNRKTFIKKTAGAILIALPAASLIGCSSSDNDSGVPDPDPDSGENPQVNCIDNGTAVAIGSNHGHTLVVSKADVNAGNEKTYSIQGSSGHDHTITITAENFTSLKNNSSISVVSTNDDDHTHSVTVSCA</sequence>
<reference evidence="1" key="1">
    <citation type="submission" date="2024-09" db="EMBL/GenBank/DDBJ databases">
        <authorList>
            <person name="Liu J."/>
        </authorList>
    </citation>
    <scope>NUCLEOTIDE SEQUENCE</scope>
    <source>
        <strain evidence="1">NBU2967</strain>
    </source>
</reference>
<keyword evidence="2" id="KW-1185">Reference proteome</keyword>
<gene>
    <name evidence="1" type="ORF">ACEZ3G_09485</name>
</gene>
<evidence type="ECO:0000313" key="1">
    <source>
        <dbReference type="EMBL" id="MFH6603707.1"/>
    </source>
</evidence>
<dbReference type="Proteomes" id="UP001595191">
    <property type="component" value="Unassembled WGS sequence"/>
</dbReference>
<evidence type="ECO:0000313" key="2">
    <source>
        <dbReference type="Proteomes" id="UP001595191"/>
    </source>
</evidence>